<name>A0A1H6TT88_9FIRM</name>
<dbReference type="GeneID" id="54120500"/>
<feature type="coiled-coil region" evidence="1">
    <location>
        <begin position="11"/>
        <end position="38"/>
    </location>
</feature>
<proteinExistence type="predicted"/>
<reference evidence="3" key="1">
    <citation type="submission" date="2016-10" db="EMBL/GenBank/DDBJ databases">
        <authorList>
            <person name="Varghese N."/>
        </authorList>
    </citation>
    <scope>NUCLEOTIDE SEQUENCE [LARGE SCALE GENOMIC DNA]</scope>
    <source>
        <strain evidence="3">DSM 20406</strain>
    </source>
</reference>
<evidence type="ECO:0000313" key="3">
    <source>
        <dbReference type="Proteomes" id="UP000183028"/>
    </source>
</evidence>
<dbReference type="OrthoDB" id="9881017at2"/>
<dbReference type="EMBL" id="FNYK01000024">
    <property type="protein sequence ID" value="SEI78932.1"/>
    <property type="molecule type" value="Genomic_DNA"/>
</dbReference>
<dbReference type="RefSeq" id="WP_033163109.1">
    <property type="nucleotide sequence ID" value="NZ_CACWHD010000025.1"/>
</dbReference>
<dbReference type="AlphaFoldDB" id="A0A1H6TT88"/>
<sequence>MNKDQKHTYHNIETLQEIKESRKEIQNARVEVQSTREDVMGEKMDIIQGMYKSGMPIEKIAEIVHLAPDVIKGMVEIEKKV</sequence>
<keyword evidence="3" id="KW-1185">Reference proteome</keyword>
<accession>A0A1H6TT88</accession>
<organism evidence="2 3">
    <name type="scientific">Sharpea azabuensis</name>
    <dbReference type="NCBI Taxonomy" id="322505"/>
    <lineage>
        <taxon>Bacteria</taxon>
        <taxon>Bacillati</taxon>
        <taxon>Bacillota</taxon>
        <taxon>Erysipelotrichia</taxon>
        <taxon>Erysipelotrichales</taxon>
        <taxon>Coprobacillaceae</taxon>
        <taxon>Sharpea</taxon>
    </lineage>
</organism>
<evidence type="ECO:0000256" key="1">
    <source>
        <dbReference type="SAM" id="Coils"/>
    </source>
</evidence>
<keyword evidence="1" id="KW-0175">Coiled coil</keyword>
<evidence type="ECO:0000313" key="2">
    <source>
        <dbReference type="EMBL" id="SEI78932.1"/>
    </source>
</evidence>
<dbReference type="Proteomes" id="UP000183028">
    <property type="component" value="Unassembled WGS sequence"/>
</dbReference>
<protein>
    <submittedName>
        <fullName evidence="2">Uncharacterized protein</fullName>
    </submittedName>
</protein>
<gene>
    <name evidence="2" type="ORF">SAMN04487834_102419</name>
</gene>